<feature type="domain" description="Trichome birefringence-like C-terminal" evidence="14">
    <location>
        <begin position="98"/>
        <end position="245"/>
    </location>
</feature>
<proteinExistence type="inferred from homology"/>
<keyword evidence="8 13" id="KW-1133">Transmembrane helix</keyword>
<dbReference type="EMBL" id="JAAGAX010000018">
    <property type="protein sequence ID" value="KAF2284451.1"/>
    <property type="molecule type" value="Genomic_DNA"/>
</dbReference>
<gene>
    <name evidence="16" type="ORF">GH714_021942</name>
</gene>
<name>A0A6A6K6N4_HEVBR</name>
<evidence type="ECO:0000256" key="13">
    <source>
        <dbReference type="SAM" id="Phobius"/>
    </source>
</evidence>
<evidence type="ECO:0000256" key="5">
    <source>
        <dbReference type="ARBA" id="ARBA00022679"/>
    </source>
</evidence>
<feature type="region of interest" description="Disordered" evidence="12">
    <location>
        <begin position="456"/>
        <end position="632"/>
    </location>
</feature>
<keyword evidence="6 13" id="KW-0812">Transmembrane</keyword>
<sequence length="1170" mass="132697">MSSEDIERQNKDSGASALNFTTTFTSEKEDSDEDSMSSSKMKACNYAKGIWVTDSRRPLYSGFGCKQWLSEMWACRLTQRTDFSYEGFRWQPENCKMTEFESSQFLKRMQDKTIAFIGDSLGRQQFQSMMCMTTGGEWRLDVEDVGAEYGLVKPRGAIRPDGWAYRFSNTNTTILYYWSASLADLEPLNITDPSADVAMHLDRAPAFMRRFLHRFDVLVLNTGHHWNRGKLRANRWVMYVNGKPVEDRRLAEIGNAKNFTWGSCDVTTPLTQGSEVSQDESSDRVVAAAVKGTRVKLLDITAVSELREEGHISRYTVKATQGGNDCLHWCLPGIPDTWNELLAAQKAAHVKLFCIWHVRHPKSCESKEVHFFALVSLLDFQELIEESKRKKKKKTMALGKYTRIDTRRQSTNYCSTVTIVVFVALCLVGVWMMTSSSVVPGQNVDVPAQENKNEIKEPLAESNESNPKQFEDSPGDLPEDATKGDNNRSQPQGEDKSNTQETQEVKVEEKQEEKSEEKQDEVIKSNDGSNNEKQNEESDSEENSKENKSESDETEKNPGTDETETKSDENSGVTEKKSDADDTKTKSDENSGDTKDGKTGNGQIEEKVDLKNNKESEKTSDEQANNQSGVEVFPSGAQSELLNETATQTGSWSTQASESRNEKETQLASNQQNSYNWKTCNVTAGPDYIPCLDNWQAIRSLRSTKHYEHRERHCPQEPPTCLVPLPEGYKRPIEWPKSREKIWYSNVPHTKLAEVKGHQNWVKVTGEYLTFPGGGTQFKHGALHYIDFINEISICSLCLILHGENARVILDVGCGVASFGGFLFDRDVVTMSFAPKDEHEAQVQFALERGIPAISAVMGTQRLPFPGRVFDIVHCARCRVPWHIEGGKLLLELNRVLRPGGFFVWSATPVYQKKVAEDVQIWKAMTELTKAMCWELVSITKDTVNGVGIAIYRKPTSNDCYEKRSQQEPPLCEASDDPNAAWNVPLQACMHKVPVDSVERGSQWPEQWPARLEKVPYWMLSSKVGVYGKPEPEDFTADYEHWKRVVSKSYLNGMGIKWSSVRNVMDMRTIYGGTYPRSYDLLHADHLFSKVKKRCNLVAVVVEVDRILRPEGKLIVRDNVETVSELENIVRSMHWEVRMTYSKDKEEGLLYVEKSIWRPEESETITYAIA</sequence>
<dbReference type="Gene3D" id="3.40.50.150">
    <property type="entry name" value="Vaccinia Virus protein VP39"/>
    <property type="match status" value="1"/>
</dbReference>
<feature type="domain" description="Trichome birefringence-like C-terminal" evidence="14">
    <location>
        <begin position="260"/>
        <end position="344"/>
    </location>
</feature>
<evidence type="ECO:0000256" key="11">
    <source>
        <dbReference type="ARBA" id="ARBA00037847"/>
    </source>
</evidence>
<dbReference type="CDD" id="cd02440">
    <property type="entry name" value="AdoMet_MTases"/>
    <property type="match status" value="1"/>
</dbReference>
<evidence type="ECO:0000256" key="4">
    <source>
        <dbReference type="ARBA" id="ARBA00022603"/>
    </source>
</evidence>
<dbReference type="InterPro" id="IPR029063">
    <property type="entry name" value="SAM-dependent_MTases_sf"/>
</dbReference>
<accession>A0A6A6K6N4</accession>
<evidence type="ECO:0000313" key="16">
    <source>
        <dbReference type="EMBL" id="KAF2284451.1"/>
    </source>
</evidence>
<evidence type="ECO:0000256" key="6">
    <source>
        <dbReference type="ARBA" id="ARBA00022692"/>
    </source>
</evidence>
<feature type="compositionally biased region" description="Polar residues" evidence="12">
    <location>
        <begin position="12"/>
        <end position="25"/>
    </location>
</feature>
<evidence type="ECO:0000256" key="7">
    <source>
        <dbReference type="ARBA" id="ARBA00022968"/>
    </source>
</evidence>
<dbReference type="Pfam" id="PF03141">
    <property type="entry name" value="Methyltransf_29"/>
    <property type="match status" value="2"/>
</dbReference>
<keyword evidence="4" id="KW-0489">Methyltransferase</keyword>
<feature type="region of interest" description="Disordered" evidence="12">
    <location>
        <begin position="644"/>
        <end position="670"/>
    </location>
</feature>
<dbReference type="InterPro" id="IPR004159">
    <property type="entry name" value="Put_SAM_MeTrfase"/>
</dbReference>
<feature type="domain" description="Trichome birefringence-like N-terminal" evidence="15">
    <location>
        <begin position="43"/>
        <end position="96"/>
    </location>
</feature>
<comment type="subcellular location">
    <subcellularLocation>
        <location evidence="11">Endomembrane system</location>
        <topology evidence="11">Single-pass membrane protein</topology>
    </subcellularLocation>
    <subcellularLocation>
        <location evidence="1">Membrane</location>
        <topology evidence="1">Single-pass type II membrane protein</topology>
    </subcellularLocation>
</comment>
<dbReference type="Pfam" id="PF13839">
    <property type="entry name" value="PC-Esterase"/>
    <property type="match status" value="2"/>
</dbReference>
<evidence type="ECO:0000256" key="2">
    <source>
        <dbReference type="ARBA" id="ARBA00007727"/>
    </source>
</evidence>
<keyword evidence="10" id="KW-0325">Glycoprotein</keyword>
<feature type="region of interest" description="Disordered" evidence="12">
    <location>
        <begin position="1"/>
        <end position="37"/>
    </location>
</feature>
<dbReference type="SUPFAM" id="SSF53335">
    <property type="entry name" value="S-adenosyl-L-methionine-dependent methyltransferases"/>
    <property type="match status" value="1"/>
</dbReference>
<dbReference type="GO" id="GO:0032259">
    <property type="term" value="P:methylation"/>
    <property type="evidence" value="ECO:0007669"/>
    <property type="project" value="UniProtKB-KW"/>
</dbReference>
<comment type="caution">
    <text evidence="16">The sequence shown here is derived from an EMBL/GenBank/DDBJ whole genome shotgun (WGS) entry which is preliminary data.</text>
</comment>
<dbReference type="FunFam" id="3.40.50.150:FF:000148">
    <property type="entry name" value="Probable methyltransferase PMT25"/>
    <property type="match status" value="1"/>
</dbReference>
<dbReference type="Proteomes" id="UP000467840">
    <property type="component" value="Chromosome 12"/>
</dbReference>
<dbReference type="InterPro" id="IPR026057">
    <property type="entry name" value="TBL_C"/>
</dbReference>
<evidence type="ECO:0000259" key="15">
    <source>
        <dbReference type="Pfam" id="PF14416"/>
    </source>
</evidence>
<keyword evidence="17" id="KW-1185">Reference proteome</keyword>
<evidence type="ECO:0000256" key="3">
    <source>
        <dbReference type="ARBA" id="ARBA00008361"/>
    </source>
</evidence>
<dbReference type="InterPro" id="IPR025846">
    <property type="entry name" value="TBL_N"/>
</dbReference>
<comment type="similarity">
    <text evidence="3">Belongs to the methyltransferase superfamily.</text>
</comment>
<dbReference type="PANTHER" id="PTHR10108:SF1130">
    <property type="entry name" value="METHYLTRANSFERASE PMT26-RELATED"/>
    <property type="match status" value="1"/>
</dbReference>
<evidence type="ECO:0000256" key="10">
    <source>
        <dbReference type="ARBA" id="ARBA00023180"/>
    </source>
</evidence>
<reference evidence="16 17" key="1">
    <citation type="journal article" date="2020" name="Mol. Plant">
        <title>The Chromosome-Based Rubber Tree Genome Provides New Insights into Spurge Genome Evolution and Rubber Biosynthesis.</title>
        <authorList>
            <person name="Liu J."/>
            <person name="Shi C."/>
            <person name="Shi C.C."/>
            <person name="Li W."/>
            <person name="Zhang Q.J."/>
            <person name="Zhang Y."/>
            <person name="Li K."/>
            <person name="Lu H.F."/>
            <person name="Shi C."/>
            <person name="Zhu S.T."/>
            <person name="Xiao Z.Y."/>
            <person name="Nan H."/>
            <person name="Yue Y."/>
            <person name="Zhu X.G."/>
            <person name="Wu Y."/>
            <person name="Hong X.N."/>
            <person name="Fan G.Y."/>
            <person name="Tong Y."/>
            <person name="Zhang D."/>
            <person name="Mao C.L."/>
            <person name="Liu Y.L."/>
            <person name="Hao S.J."/>
            <person name="Liu W.Q."/>
            <person name="Lv M.Q."/>
            <person name="Zhang H.B."/>
            <person name="Liu Y."/>
            <person name="Hu-Tang G.R."/>
            <person name="Wang J.P."/>
            <person name="Wang J.H."/>
            <person name="Sun Y.H."/>
            <person name="Ni S.B."/>
            <person name="Chen W.B."/>
            <person name="Zhang X.C."/>
            <person name="Jiao Y.N."/>
            <person name="Eichler E.E."/>
            <person name="Li G.H."/>
            <person name="Liu X."/>
            <person name="Gao L.Z."/>
        </authorList>
    </citation>
    <scope>NUCLEOTIDE SEQUENCE [LARGE SCALE GENOMIC DNA]</scope>
    <source>
        <strain evidence="17">cv. GT1</strain>
        <tissue evidence="16">Leaf</tissue>
    </source>
</reference>
<evidence type="ECO:0000259" key="14">
    <source>
        <dbReference type="Pfam" id="PF13839"/>
    </source>
</evidence>
<evidence type="ECO:0000256" key="9">
    <source>
        <dbReference type="ARBA" id="ARBA00023136"/>
    </source>
</evidence>
<dbReference type="GO" id="GO:0005802">
    <property type="term" value="C:trans-Golgi network"/>
    <property type="evidence" value="ECO:0007669"/>
    <property type="project" value="TreeGrafter"/>
</dbReference>
<evidence type="ECO:0000313" key="17">
    <source>
        <dbReference type="Proteomes" id="UP000467840"/>
    </source>
</evidence>
<dbReference type="AlphaFoldDB" id="A0A6A6K6N4"/>
<feature type="compositionally biased region" description="Basic and acidic residues" evidence="12">
    <location>
        <begin position="542"/>
        <end position="621"/>
    </location>
</feature>
<comment type="similarity">
    <text evidence="2">Belongs to the PC-esterase family. TBL subfamily.</text>
</comment>
<feature type="compositionally biased region" description="Basic and acidic residues" evidence="12">
    <location>
        <begin position="493"/>
        <end position="524"/>
    </location>
</feature>
<keyword evidence="5" id="KW-0808">Transferase</keyword>
<organism evidence="16 17">
    <name type="scientific">Hevea brasiliensis</name>
    <name type="common">Para rubber tree</name>
    <name type="synonym">Siphonia brasiliensis</name>
    <dbReference type="NCBI Taxonomy" id="3981"/>
    <lineage>
        <taxon>Eukaryota</taxon>
        <taxon>Viridiplantae</taxon>
        <taxon>Streptophyta</taxon>
        <taxon>Embryophyta</taxon>
        <taxon>Tracheophyta</taxon>
        <taxon>Spermatophyta</taxon>
        <taxon>Magnoliopsida</taxon>
        <taxon>eudicotyledons</taxon>
        <taxon>Gunneridae</taxon>
        <taxon>Pentapetalae</taxon>
        <taxon>rosids</taxon>
        <taxon>fabids</taxon>
        <taxon>Malpighiales</taxon>
        <taxon>Euphorbiaceae</taxon>
        <taxon>Crotonoideae</taxon>
        <taxon>Micrandreae</taxon>
        <taxon>Hevea</taxon>
    </lineage>
</organism>
<dbReference type="GO" id="GO:0008168">
    <property type="term" value="F:methyltransferase activity"/>
    <property type="evidence" value="ECO:0007669"/>
    <property type="project" value="UniProtKB-KW"/>
</dbReference>
<dbReference type="PANTHER" id="PTHR10108">
    <property type="entry name" value="SAM-DEPENDENT METHYLTRANSFERASE"/>
    <property type="match status" value="1"/>
</dbReference>
<evidence type="ECO:0000256" key="8">
    <source>
        <dbReference type="ARBA" id="ARBA00022989"/>
    </source>
</evidence>
<feature type="transmembrane region" description="Helical" evidence="13">
    <location>
        <begin position="413"/>
        <end position="433"/>
    </location>
</feature>
<keyword evidence="7" id="KW-0735">Signal-anchor</keyword>
<feature type="compositionally biased region" description="Basic and acidic residues" evidence="12">
    <location>
        <begin position="1"/>
        <end position="11"/>
    </location>
</feature>
<evidence type="ECO:0000256" key="1">
    <source>
        <dbReference type="ARBA" id="ARBA00004606"/>
    </source>
</evidence>
<feature type="compositionally biased region" description="Polar residues" evidence="12">
    <location>
        <begin position="644"/>
        <end position="658"/>
    </location>
</feature>
<protein>
    <submittedName>
        <fullName evidence="16">Uncharacterized protein</fullName>
    </submittedName>
</protein>
<dbReference type="Pfam" id="PF14416">
    <property type="entry name" value="PMR5N"/>
    <property type="match status" value="1"/>
</dbReference>
<dbReference type="GO" id="GO:0016020">
    <property type="term" value="C:membrane"/>
    <property type="evidence" value="ECO:0007669"/>
    <property type="project" value="UniProtKB-SubCell"/>
</dbReference>
<keyword evidence="9 13" id="KW-0472">Membrane</keyword>
<evidence type="ECO:0000256" key="12">
    <source>
        <dbReference type="SAM" id="MobiDB-lite"/>
    </source>
</evidence>
<dbReference type="GO" id="GO:0005768">
    <property type="term" value="C:endosome"/>
    <property type="evidence" value="ECO:0007669"/>
    <property type="project" value="TreeGrafter"/>
</dbReference>